<organism evidence="2 3">
    <name type="scientific">Photobacterium leiognathi subsp. mandapamensis</name>
    <name type="common">Photobacterium mandapamensis</name>
    <dbReference type="NCBI Taxonomy" id="48408"/>
    <lineage>
        <taxon>Bacteria</taxon>
        <taxon>Pseudomonadati</taxon>
        <taxon>Pseudomonadota</taxon>
        <taxon>Gammaproteobacteria</taxon>
        <taxon>Vibrionales</taxon>
        <taxon>Vibrionaceae</taxon>
        <taxon>Photobacterium</taxon>
    </lineage>
</organism>
<protein>
    <submittedName>
        <fullName evidence="2">Type IV prepilin, MshO</fullName>
    </submittedName>
</protein>
<dbReference type="AlphaFoldDB" id="A0A2T3KX10"/>
<sequence>MTKPRGFTLFEMVIATVVLSIIMIGIGSYIAIGVKGYTNTVDRERLQSQARFLVARMTKEIRHAAPNSLSASGSCLSFYPIIAPAVYYTNLPNNSSSIAISPFNYSTNWENKNNLVAVGFASFEQYQNNTIKVNGITKPANANDPYLLSLSSPITTTSPGKRLYLYKDKISYCQSGKTIVRKVNDEFKGVLMADNIDTFTPEVQSAGLNSSAIALFSIQYLDQRTQEKSDYNHSVQVMNVL</sequence>
<dbReference type="EMBL" id="PYNS01000004">
    <property type="protein sequence ID" value="PSV12014.1"/>
    <property type="molecule type" value="Genomic_DNA"/>
</dbReference>
<dbReference type="NCBIfam" id="TIGR02532">
    <property type="entry name" value="IV_pilin_GFxxxE"/>
    <property type="match status" value="1"/>
</dbReference>
<evidence type="ECO:0000313" key="3">
    <source>
        <dbReference type="Proteomes" id="UP000240530"/>
    </source>
</evidence>
<keyword evidence="1" id="KW-0812">Transmembrane</keyword>
<proteinExistence type="predicted"/>
<gene>
    <name evidence="2" type="ORF">C0W93_06345</name>
</gene>
<keyword evidence="1" id="KW-1133">Transmembrane helix</keyword>
<keyword evidence="1" id="KW-0472">Membrane</keyword>
<accession>A0A2T3KX10</accession>
<dbReference type="Proteomes" id="UP000240530">
    <property type="component" value="Unassembled WGS sequence"/>
</dbReference>
<dbReference type="RefSeq" id="WP_107184570.1">
    <property type="nucleotide sequence ID" value="NZ_CP131575.1"/>
</dbReference>
<evidence type="ECO:0000313" key="2">
    <source>
        <dbReference type="EMBL" id="PSV12014.1"/>
    </source>
</evidence>
<dbReference type="InterPro" id="IPR012902">
    <property type="entry name" value="N_methyl_site"/>
</dbReference>
<feature type="transmembrane region" description="Helical" evidence="1">
    <location>
        <begin position="12"/>
        <end position="32"/>
    </location>
</feature>
<reference evidence="2 3" key="1">
    <citation type="submission" date="2018-03" db="EMBL/GenBank/DDBJ databases">
        <title>Whole genome sequencing of Histamine producing bacteria.</title>
        <authorList>
            <person name="Butler K."/>
        </authorList>
    </citation>
    <scope>NUCLEOTIDE SEQUENCE [LARGE SCALE GENOMIC DNA]</scope>
    <source>
        <strain evidence="2 3">Res.4.1</strain>
    </source>
</reference>
<name>A0A2T3KX10_PHOLD</name>
<evidence type="ECO:0000256" key="1">
    <source>
        <dbReference type="SAM" id="Phobius"/>
    </source>
</evidence>
<dbReference type="Pfam" id="PF07963">
    <property type="entry name" value="N_methyl"/>
    <property type="match status" value="1"/>
</dbReference>
<comment type="caution">
    <text evidence="2">The sequence shown here is derived from an EMBL/GenBank/DDBJ whole genome shotgun (WGS) entry which is preliminary data.</text>
</comment>